<dbReference type="Proteomes" id="UP001175227">
    <property type="component" value="Unassembled WGS sequence"/>
</dbReference>
<dbReference type="AlphaFoldDB" id="A0AA39NZ41"/>
<proteinExistence type="predicted"/>
<reference evidence="1" key="1">
    <citation type="submission" date="2023-06" db="EMBL/GenBank/DDBJ databases">
        <authorList>
            <consortium name="Lawrence Berkeley National Laboratory"/>
            <person name="Ahrendt S."/>
            <person name="Sahu N."/>
            <person name="Indic B."/>
            <person name="Wong-Bajracharya J."/>
            <person name="Merenyi Z."/>
            <person name="Ke H.-M."/>
            <person name="Monk M."/>
            <person name="Kocsube S."/>
            <person name="Drula E."/>
            <person name="Lipzen A."/>
            <person name="Balint B."/>
            <person name="Henrissat B."/>
            <person name="Andreopoulos B."/>
            <person name="Martin F.M."/>
            <person name="Harder C.B."/>
            <person name="Rigling D."/>
            <person name="Ford K.L."/>
            <person name="Foster G.D."/>
            <person name="Pangilinan J."/>
            <person name="Papanicolaou A."/>
            <person name="Barry K."/>
            <person name="LaButti K."/>
            <person name="Viragh M."/>
            <person name="Koriabine M."/>
            <person name="Yan M."/>
            <person name="Riley R."/>
            <person name="Champramary S."/>
            <person name="Plett K.L."/>
            <person name="Tsai I.J."/>
            <person name="Slot J."/>
            <person name="Sipos G."/>
            <person name="Plett J."/>
            <person name="Nagy L.G."/>
            <person name="Grigoriev I.V."/>
        </authorList>
    </citation>
    <scope>NUCLEOTIDE SEQUENCE</scope>
    <source>
        <strain evidence="1">ICMP 16352</strain>
    </source>
</reference>
<accession>A0AA39NZ41</accession>
<evidence type="ECO:0000313" key="1">
    <source>
        <dbReference type="EMBL" id="KAK0474550.1"/>
    </source>
</evidence>
<comment type="caution">
    <text evidence="1">The sequence shown here is derived from an EMBL/GenBank/DDBJ whole genome shotgun (WGS) entry which is preliminary data.</text>
</comment>
<protein>
    <submittedName>
        <fullName evidence="1">Uncharacterized protein</fullName>
    </submittedName>
</protein>
<organism evidence="1 2">
    <name type="scientific">Armillaria novae-zelandiae</name>
    <dbReference type="NCBI Taxonomy" id="153914"/>
    <lineage>
        <taxon>Eukaryota</taxon>
        <taxon>Fungi</taxon>
        <taxon>Dikarya</taxon>
        <taxon>Basidiomycota</taxon>
        <taxon>Agaricomycotina</taxon>
        <taxon>Agaricomycetes</taxon>
        <taxon>Agaricomycetidae</taxon>
        <taxon>Agaricales</taxon>
        <taxon>Marasmiineae</taxon>
        <taxon>Physalacriaceae</taxon>
        <taxon>Armillaria</taxon>
    </lineage>
</organism>
<gene>
    <name evidence="1" type="ORF">IW261DRAFT_1568543</name>
</gene>
<name>A0AA39NZ41_9AGAR</name>
<dbReference type="EMBL" id="JAUEPR010000026">
    <property type="protein sequence ID" value="KAK0474550.1"/>
    <property type="molecule type" value="Genomic_DNA"/>
</dbReference>
<evidence type="ECO:0000313" key="2">
    <source>
        <dbReference type="Proteomes" id="UP001175227"/>
    </source>
</evidence>
<keyword evidence="2" id="KW-1185">Reference proteome</keyword>
<sequence length="87" mass="10048">MQNVNLARQIPLSQDVFRSYPSWMDVTCTPKLLGFEYMKPRPASKNEHLIFWDGKLAEPQDIFLSLSLVRKWLCDAHSDGRHKGSSL</sequence>